<dbReference type="GO" id="GO:0005739">
    <property type="term" value="C:mitochondrion"/>
    <property type="evidence" value="ECO:0007669"/>
    <property type="project" value="TreeGrafter"/>
</dbReference>
<dbReference type="AlphaFoldDB" id="A0A5N6V2Z8"/>
<gene>
    <name evidence="1" type="ORF">BDV40DRAFT_286449</name>
</gene>
<reference evidence="1 2" key="1">
    <citation type="submission" date="2019-04" db="EMBL/GenBank/DDBJ databases">
        <title>Friends and foes A comparative genomics study of 23 Aspergillus species from section Flavi.</title>
        <authorList>
            <consortium name="DOE Joint Genome Institute"/>
            <person name="Kjaerbolling I."/>
            <person name="Vesth T."/>
            <person name="Frisvad J.C."/>
            <person name="Nybo J.L."/>
            <person name="Theobald S."/>
            <person name="Kildgaard S."/>
            <person name="Isbrandt T."/>
            <person name="Kuo A."/>
            <person name="Sato A."/>
            <person name="Lyhne E.K."/>
            <person name="Kogle M.E."/>
            <person name="Wiebenga A."/>
            <person name="Kun R.S."/>
            <person name="Lubbers R.J."/>
            <person name="Makela M.R."/>
            <person name="Barry K."/>
            <person name="Chovatia M."/>
            <person name="Clum A."/>
            <person name="Daum C."/>
            <person name="Haridas S."/>
            <person name="He G."/>
            <person name="LaButti K."/>
            <person name="Lipzen A."/>
            <person name="Mondo S."/>
            <person name="Riley R."/>
            <person name="Salamov A."/>
            <person name="Simmons B.A."/>
            <person name="Magnuson J.K."/>
            <person name="Henrissat B."/>
            <person name="Mortensen U.H."/>
            <person name="Larsen T.O."/>
            <person name="Devries R.P."/>
            <person name="Grigoriev I.V."/>
            <person name="Machida M."/>
            <person name="Baker S.E."/>
            <person name="Andersen M.R."/>
        </authorList>
    </citation>
    <scope>NUCLEOTIDE SEQUENCE [LARGE SCALE GENOMIC DNA]</scope>
    <source>
        <strain evidence="1 2">CBS 117626</strain>
    </source>
</reference>
<evidence type="ECO:0000313" key="1">
    <source>
        <dbReference type="EMBL" id="KAE8165224.1"/>
    </source>
</evidence>
<proteinExistence type="predicted"/>
<sequence length="368" mass="42217">MLVKLTASDTKDGLNALGRFTSGRWLWSEQQQLHCRYVKFGLPELLNIASSVVGARSCARASRAFEGQYNKVLLLNMNSRREIIAKLPNPIADRPYFTTSRERAQLVLQAVEFEKTVAATNFTGRGKVQNTKFAIGHPSHRVFFDFGTWLLGIGRGLYESVIEFVMTEANREIASVEGGLKYPLMPEACYALSESFISHISVSWRGYLNLQNIFVDPEKPIRILGIIDWQSGSLCTVFIQITRPGFLEYNTKPLHQVQTLHNLYLVRIQRQKTLHHQVSAFPWLTIMYYKPILNNLLRDIHKEWSGVVWSVSDGASSIPRPLQFSVDEMQEQVRDEKLWAYGVRLMEKFTSDTGCFKYWDGRVIIEQD</sequence>
<dbReference type="OrthoDB" id="2906425at2759"/>
<dbReference type="InterPro" id="IPR051035">
    <property type="entry name" value="Mito_inheritance_9"/>
</dbReference>
<protein>
    <recommendedName>
        <fullName evidence="3">Aminoglycoside phosphotransferase domain-containing protein</fullName>
    </recommendedName>
</protein>
<keyword evidence="2" id="KW-1185">Reference proteome</keyword>
<dbReference type="Proteomes" id="UP000326950">
    <property type="component" value="Unassembled WGS sequence"/>
</dbReference>
<organism evidence="1 2">
    <name type="scientific">Aspergillus tamarii</name>
    <dbReference type="NCBI Taxonomy" id="41984"/>
    <lineage>
        <taxon>Eukaryota</taxon>
        <taxon>Fungi</taxon>
        <taxon>Dikarya</taxon>
        <taxon>Ascomycota</taxon>
        <taxon>Pezizomycotina</taxon>
        <taxon>Eurotiomycetes</taxon>
        <taxon>Eurotiomycetidae</taxon>
        <taxon>Eurotiales</taxon>
        <taxon>Aspergillaceae</taxon>
        <taxon>Aspergillus</taxon>
        <taxon>Aspergillus subgen. Circumdati</taxon>
    </lineage>
</organism>
<name>A0A5N6V2Z8_ASPTM</name>
<evidence type="ECO:0000313" key="2">
    <source>
        <dbReference type="Proteomes" id="UP000326950"/>
    </source>
</evidence>
<dbReference type="PANTHER" id="PTHR36091:SF1">
    <property type="entry name" value="ALTERED INHERITANCE OF MITOCHONDRIA PROTEIN 9, MITOCHONDRIAL"/>
    <property type="match status" value="1"/>
</dbReference>
<accession>A0A5N6V2Z8</accession>
<dbReference type="PANTHER" id="PTHR36091">
    <property type="entry name" value="ALTERED INHERITANCE OF MITOCHONDRIA PROTEIN 9, MITOCHONDRIAL"/>
    <property type="match status" value="1"/>
</dbReference>
<dbReference type="EMBL" id="ML738602">
    <property type="protein sequence ID" value="KAE8165224.1"/>
    <property type="molecule type" value="Genomic_DNA"/>
</dbReference>
<evidence type="ECO:0008006" key="3">
    <source>
        <dbReference type="Google" id="ProtNLM"/>
    </source>
</evidence>